<dbReference type="Proteomes" id="UP001500016">
    <property type="component" value="Unassembled WGS sequence"/>
</dbReference>
<evidence type="ECO:0000313" key="1">
    <source>
        <dbReference type="EMBL" id="GAA2100496.1"/>
    </source>
</evidence>
<dbReference type="EMBL" id="BAAAPE010000023">
    <property type="protein sequence ID" value="GAA2100496.1"/>
    <property type="molecule type" value="Genomic_DNA"/>
</dbReference>
<evidence type="ECO:0000313" key="2">
    <source>
        <dbReference type="Proteomes" id="UP001500016"/>
    </source>
</evidence>
<comment type="caution">
    <text evidence="1">The sequence shown here is derived from an EMBL/GenBank/DDBJ whole genome shotgun (WGS) entry which is preliminary data.</text>
</comment>
<reference evidence="2" key="1">
    <citation type="journal article" date="2019" name="Int. J. Syst. Evol. Microbiol.">
        <title>The Global Catalogue of Microorganisms (GCM) 10K type strain sequencing project: providing services to taxonomists for standard genome sequencing and annotation.</title>
        <authorList>
            <consortium name="The Broad Institute Genomics Platform"/>
            <consortium name="The Broad Institute Genome Sequencing Center for Infectious Disease"/>
            <person name="Wu L."/>
            <person name="Ma J."/>
        </authorList>
    </citation>
    <scope>NUCLEOTIDE SEQUENCE [LARGE SCALE GENOMIC DNA]</scope>
    <source>
        <strain evidence="2">JCM 15478</strain>
    </source>
</reference>
<organism evidence="1 2">
    <name type="scientific">Streptomyces albiaxialis</name>
    <dbReference type="NCBI Taxonomy" id="329523"/>
    <lineage>
        <taxon>Bacteria</taxon>
        <taxon>Bacillati</taxon>
        <taxon>Actinomycetota</taxon>
        <taxon>Actinomycetes</taxon>
        <taxon>Kitasatosporales</taxon>
        <taxon>Streptomycetaceae</taxon>
        <taxon>Streptomyces</taxon>
    </lineage>
</organism>
<gene>
    <name evidence="1" type="ORF">GCM10009801_73070</name>
</gene>
<protein>
    <submittedName>
        <fullName evidence="1">Uncharacterized protein</fullName>
    </submittedName>
</protein>
<proteinExistence type="predicted"/>
<name>A0ABP5IKW3_9ACTN</name>
<sequence length="201" mass="21740">MNRRPLRPADGREFRRGTQLGAAHTLTRVLRRPGMPSVLSWEITQHGTLRGRLAEDDAPAETIRSLRRFFGGKVRCCHIDGHRALLLRTLVGSWYVDLWLPSPLPIPARTPAPDPAGDPDANYDEVPADVTAFAHRASCAAAALALMAAAVRAGDLTPEAAAASLRTGDVHTTLVDLMEPPSSFREEVAAPADADVCRLRP</sequence>
<keyword evidence="2" id="KW-1185">Reference proteome</keyword>
<dbReference type="RefSeq" id="WP_344534547.1">
    <property type="nucleotide sequence ID" value="NZ_BAAAPE010000023.1"/>
</dbReference>
<accession>A0ABP5IKW3</accession>